<dbReference type="InterPro" id="IPR010315">
    <property type="entry name" value="DUF915_hydro-like"/>
</dbReference>
<protein>
    <submittedName>
        <fullName evidence="1">Alpha/beta hydrolase</fullName>
    </submittedName>
</protein>
<dbReference type="EMBL" id="WNHB01000005">
    <property type="protein sequence ID" value="MTT31290.1"/>
    <property type="molecule type" value="Genomic_DNA"/>
</dbReference>
<name>A0A6N8CNX6_9BACI</name>
<dbReference type="GO" id="GO:0016787">
    <property type="term" value="F:hydrolase activity"/>
    <property type="evidence" value="ECO:0007669"/>
    <property type="project" value="UniProtKB-KW"/>
</dbReference>
<organism evidence="1 2">
    <name type="scientific">Terrilactibacillus tamarindi</name>
    <dbReference type="NCBI Taxonomy" id="2599694"/>
    <lineage>
        <taxon>Bacteria</taxon>
        <taxon>Bacillati</taxon>
        <taxon>Bacillota</taxon>
        <taxon>Bacilli</taxon>
        <taxon>Bacillales</taxon>
        <taxon>Bacillaceae</taxon>
        <taxon>Terrilactibacillus</taxon>
    </lineage>
</organism>
<accession>A0A6N8CNX6</accession>
<gene>
    <name evidence="1" type="ORF">GMB86_04565</name>
</gene>
<keyword evidence="2" id="KW-1185">Reference proteome</keyword>
<dbReference type="AlphaFoldDB" id="A0A6N8CNX6"/>
<proteinExistence type="predicted"/>
<keyword evidence="1" id="KW-0378">Hydrolase</keyword>
<dbReference type="SUPFAM" id="SSF53474">
    <property type="entry name" value="alpha/beta-Hydrolases"/>
    <property type="match status" value="1"/>
</dbReference>
<sequence length="293" mass="33267">MKKLGLILLVIILSTTFTTFIILSKSNDGNVSKHKQSKTHETISASFDHSKIQLKKKHSYPVVFVHGWTGTEGSFRSMLNRLTSVYEGPERALLIYVKPSGELIVHGKITDQRIPLIQVVFQNNKGSLDNQTKWLESTMQWLKQKQHIQTIDLVTHSFGGKTATYFLETTSKSRNDYPYVHKFVPIAAPFSWRDGPQDDSKLTVDQMKKTSVLYPKRDQLPHDLDVLAIGGEINKTEAGDGTVKLKSAFLGRYIFTHQKYQEKTVTGRMAQHSKLHENPKVDALIADFLWGIK</sequence>
<dbReference type="OrthoDB" id="503948at2"/>
<dbReference type="Gene3D" id="3.40.50.1820">
    <property type="entry name" value="alpha/beta hydrolase"/>
    <property type="match status" value="1"/>
</dbReference>
<dbReference type="Proteomes" id="UP000440978">
    <property type="component" value="Unassembled WGS sequence"/>
</dbReference>
<evidence type="ECO:0000313" key="2">
    <source>
        <dbReference type="Proteomes" id="UP000440978"/>
    </source>
</evidence>
<dbReference type="InterPro" id="IPR029058">
    <property type="entry name" value="AB_hydrolase_fold"/>
</dbReference>
<dbReference type="RefSeq" id="WP_155217269.1">
    <property type="nucleotide sequence ID" value="NZ_WNHB01000005.1"/>
</dbReference>
<evidence type="ECO:0000313" key="1">
    <source>
        <dbReference type="EMBL" id="MTT31290.1"/>
    </source>
</evidence>
<reference evidence="1 2" key="1">
    <citation type="submission" date="2019-11" db="EMBL/GenBank/DDBJ databases">
        <title>Terrilactibacillus tamarindus sp. nov. BCM23-1 isolated from bark of Tamarindus indica.</title>
        <authorList>
            <person name="Kingkaew E."/>
            <person name="Tanasupawat S."/>
        </authorList>
    </citation>
    <scope>NUCLEOTIDE SEQUENCE [LARGE SCALE GENOMIC DNA]</scope>
    <source>
        <strain evidence="1 2">BCM23-1</strain>
    </source>
</reference>
<dbReference type="Pfam" id="PF06028">
    <property type="entry name" value="DUF915"/>
    <property type="match status" value="1"/>
</dbReference>
<comment type="caution">
    <text evidence="1">The sequence shown here is derived from an EMBL/GenBank/DDBJ whole genome shotgun (WGS) entry which is preliminary data.</text>
</comment>